<gene>
    <name evidence="4" type="ORF">SAMN04487766_103221</name>
</gene>
<dbReference type="OrthoDB" id="4322031at2"/>
<protein>
    <submittedName>
        <fullName evidence="4">Acetyltransferase (GNAT) family protein</fullName>
    </submittedName>
</protein>
<evidence type="ECO:0000313" key="5">
    <source>
        <dbReference type="Proteomes" id="UP000199671"/>
    </source>
</evidence>
<dbReference type="RefSeq" id="WP_092608591.1">
    <property type="nucleotide sequence ID" value="NZ_FNHU01000003.1"/>
</dbReference>
<evidence type="ECO:0000256" key="1">
    <source>
        <dbReference type="ARBA" id="ARBA00022679"/>
    </source>
</evidence>
<evidence type="ECO:0000313" key="4">
    <source>
        <dbReference type="EMBL" id="SDM53523.1"/>
    </source>
</evidence>
<dbReference type="PANTHER" id="PTHR43877">
    <property type="entry name" value="AMINOALKYLPHOSPHONATE N-ACETYLTRANSFERASE-RELATED-RELATED"/>
    <property type="match status" value="1"/>
</dbReference>
<dbReference type="CDD" id="cd04301">
    <property type="entry name" value="NAT_SF"/>
    <property type="match status" value="1"/>
</dbReference>
<sequence length="166" mass="18156">MNRACTSASGHGGAPTIIELGLQDAGEILTLRRAAYITEAAAHQDFSLPPLTQTLAELQEELSDPAITALGIREHGRLIGAVRLRRRAEVIELGRLIVAPDRQGQGLGTRLLHHAEAVFPHAREIRLFTGEHSAANIRLYKRLGYRENGSTLAGTYRLLHFVKPLA</sequence>
<dbReference type="AlphaFoldDB" id="A0A1G9U126"/>
<name>A0A1G9U126_9ACTO</name>
<accession>A0A1G9U126</accession>
<dbReference type="Pfam" id="PF00583">
    <property type="entry name" value="Acetyltransf_1"/>
    <property type="match status" value="1"/>
</dbReference>
<dbReference type="InterPro" id="IPR000182">
    <property type="entry name" value="GNAT_dom"/>
</dbReference>
<keyword evidence="2" id="KW-0012">Acyltransferase</keyword>
<dbReference type="SUPFAM" id="SSF55729">
    <property type="entry name" value="Acyl-CoA N-acyltransferases (Nat)"/>
    <property type="match status" value="1"/>
</dbReference>
<reference evidence="4 5" key="1">
    <citation type="submission" date="2016-10" db="EMBL/GenBank/DDBJ databases">
        <authorList>
            <person name="de Groot N.N."/>
        </authorList>
    </citation>
    <scope>NUCLEOTIDE SEQUENCE [LARGE SCALE GENOMIC DNA]</scope>
    <source>
        <strain evidence="4 5">KPR-7B</strain>
    </source>
</reference>
<dbReference type="PROSITE" id="PS51186">
    <property type="entry name" value="GNAT"/>
    <property type="match status" value="1"/>
</dbReference>
<evidence type="ECO:0000256" key="2">
    <source>
        <dbReference type="ARBA" id="ARBA00023315"/>
    </source>
</evidence>
<proteinExistence type="predicted"/>
<dbReference type="Gene3D" id="3.40.630.30">
    <property type="match status" value="1"/>
</dbReference>
<dbReference type="InterPro" id="IPR016181">
    <property type="entry name" value="Acyl_CoA_acyltransferase"/>
</dbReference>
<evidence type="ECO:0000259" key="3">
    <source>
        <dbReference type="PROSITE" id="PS51186"/>
    </source>
</evidence>
<dbReference type="Proteomes" id="UP000199671">
    <property type="component" value="Unassembled WGS sequence"/>
</dbReference>
<feature type="domain" description="N-acetyltransferase" evidence="3">
    <location>
        <begin position="29"/>
        <end position="166"/>
    </location>
</feature>
<keyword evidence="1 4" id="KW-0808">Transferase</keyword>
<dbReference type="InterPro" id="IPR050832">
    <property type="entry name" value="Bact_Acetyltransf"/>
</dbReference>
<dbReference type="GO" id="GO:0016747">
    <property type="term" value="F:acyltransferase activity, transferring groups other than amino-acyl groups"/>
    <property type="evidence" value="ECO:0007669"/>
    <property type="project" value="InterPro"/>
</dbReference>
<dbReference type="EMBL" id="FNHU01000003">
    <property type="protein sequence ID" value="SDM53523.1"/>
    <property type="molecule type" value="Genomic_DNA"/>
</dbReference>
<organism evidence="4 5">
    <name type="scientific">Actinomyces ruminicola</name>
    <dbReference type="NCBI Taxonomy" id="332524"/>
    <lineage>
        <taxon>Bacteria</taxon>
        <taxon>Bacillati</taxon>
        <taxon>Actinomycetota</taxon>
        <taxon>Actinomycetes</taxon>
        <taxon>Actinomycetales</taxon>
        <taxon>Actinomycetaceae</taxon>
        <taxon>Actinomyces</taxon>
    </lineage>
</organism>